<dbReference type="GO" id="GO:0005737">
    <property type="term" value="C:cytoplasm"/>
    <property type="evidence" value="ECO:0007669"/>
    <property type="project" value="TreeGrafter"/>
</dbReference>
<evidence type="ECO:0000256" key="1">
    <source>
        <dbReference type="ARBA" id="ARBA00022614"/>
    </source>
</evidence>
<dbReference type="SMART" id="SM00365">
    <property type="entry name" value="LRR_SD22"/>
    <property type="match status" value="4"/>
</dbReference>
<protein>
    <submittedName>
        <fullName evidence="3">PPP1R7</fullName>
    </submittedName>
</protein>
<keyword evidence="4" id="KW-1185">Reference proteome</keyword>
<dbReference type="Gene3D" id="3.80.10.10">
    <property type="entry name" value="Ribonuclease Inhibitor"/>
    <property type="match status" value="1"/>
</dbReference>
<dbReference type="OrthoDB" id="7451790at2759"/>
<dbReference type="AlphaFoldDB" id="A0A7J7KRE3"/>
<dbReference type="InterPro" id="IPR032675">
    <property type="entry name" value="LRR_dom_sf"/>
</dbReference>
<gene>
    <name evidence="3" type="ORF">EB796_001078</name>
</gene>
<dbReference type="InterPro" id="IPR001611">
    <property type="entry name" value="Leu-rich_rpt"/>
</dbReference>
<sequence length="134" mass="15174">MFQSNRIVKIENLESLVNLDQLYISHNGIERIEGIPAKDKMTTIDLAGNRISSLDGLDGMKVLEEVWMNDNQVSDWHEIDKLSPLTALHTVYMERNPIWNDPDEPHRGSPITEEDDVSIATVETVGCHAHNGWP</sequence>
<dbReference type="Pfam" id="PF14580">
    <property type="entry name" value="LRR_9"/>
    <property type="match status" value="1"/>
</dbReference>
<keyword evidence="2" id="KW-0677">Repeat</keyword>
<dbReference type="SUPFAM" id="SSF52058">
    <property type="entry name" value="L domain-like"/>
    <property type="match status" value="1"/>
</dbReference>
<name>A0A7J7KRE3_BUGNE</name>
<evidence type="ECO:0000256" key="2">
    <source>
        <dbReference type="ARBA" id="ARBA00022737"/>
    </source>
</evidence>
<dbReference type="EMBL" id="VXIV02000119">
    <property type="protein sequence ID" value="KAF6040665.1"/>
    <property type="molecule type" value="Genomic_DNA"/>
</dbReference>
<keyword evidence="1" id="KW-0433">Leucine-rich repeat</keyword>
<evidence type="ECO:0000313" key="3">
    <source>
        <dbReference type="EMBL" id="KAF6040665.1"/>
    </source>
</evidence>
<evidence type="ECO:0000313" key="4">
    <source>
        <dbReference type="Proteomes" id="UP000593567"/>
    </source>
</evidence>
<dbReference type="Proteomes" id="UP000593567">
    <property type="component" value="Unassembled WGS sequence"/>
</dbReference>
<comment type="caution">
    <text evidence="3">The sequence shown here is derived from an EMBL/GenBank/DDBJ whole genome shotgun (WGS) entry which is preliminary data.</text>
</comment>
<proteinExistence type="predicted"/>
<accession>A0A7J7KRE3</accession>
<reference evidence="3" key="1">
    <citation type="submission" date="2020-06" db="EMBL/GenBank/DDBJ databases">
        <title>Draft genome of Bugula neritina, a colonial animal packing powerful symbionts and potential medicines.</title>
        <authorList>
            <person name="Rayko M."/>
        </authorList>
    </citation>
    <scope>NUCLEOTIDE SEQUENCE [LARGE SCALE GENOMIC DNA]</scope>
    <source>
        <strain evidence="3">Kwan_BN1</strain>
    </source>
</reference>
<dbReference type="PANTHER" id="PTHR15454">
    <property type="entry name" value="NISCHARIN RELATED"/>
    <property type="match status" value="1"/>
</dbReference>
<dbReference type="PROSITE" id="PS51450">
    <property type="entry name" value="LRR"/>
    <property type="match status" value="2"/>
</dbReference>
<organism evidence="3 4">
    <name type="scientific">Bugula neritina</name>
    <name type="common">Brown bryozoan</name>
    <name type="synonym">Sertularia neritina</name>
    <dbReference type="NCBI Taxonomy" id="10212"/>
    <lineage>
        <taxon>Eukaryota</taxon>
        <taxon>Metazoa</taxon>
        <taxon>Spiralia</taxon>
        <taxon>Lophotrochozoa</taxon>
        <taxon>Bryozoa</taxon>
        <taxon>Gymnolaemata</taxon>
        <taxon>Cheilostomatida</taxon>
        <taxon>Flustrina</taxon>
        <taxon>Buguloidea</taxon>
        <taxon>Bugulidae</taxon>
        <taxon>Bugula</taxon>
    </lineage>
</organism>